<dbReference type="Pfam" id="PF13385">
    <property type="entry name" value="Laminin_G_3"/>
    <property type="match status" value="1"/>
</dbReference>
<reference evidence="1 2" key="1">
    <citation type="submission" date="2024-04" db="EMBL/GenBank/DDBJ databases">
        <title>Marinobacter sp. SBY-1.</title>
        <authorList>
            <person name="Pan C."/>
        </authorList>
    </citation>
    <scope>NUCLEOTIDE SEQUENCE [LARGE SCALE GENOMIC DNA]</scope>
    <source>
        <strain evidence="1 2">SBY-1</strain>
    </source>
</reference>
<accession>A0ABZ3E619</accession>
<dbReference type="Proteomes" id="UP001445268">
    <property type="component" value="Chromosome"/>
</dbReference>
<name>A0ABZ3E619_9GAMM</name>
<dbReference type="Gene3D" id="2.60.120.200">
    <property type="match status" value="1"/>
</dbReference>
<dbReference type="InterPro" id="IPR013320">
    <property type="entry name" value="ConA-like_dom_sf"/>
</dbReference>
<gene>
    <name evidence="1" type="ORF">AAGT77_06200</name>
</gene>
<evidence type="ECO:0000313" key="1">
    <source>
        <dbReference type="EMBL" id="XAF55137.1"/>
    </source>
</evidence>
<protein>
    <submittedName>
        <fullName evidence="1">LamG domain-containing protein</fullName>
    </submittedName>
</protein>
<organism evidence="1 2">
    <name type="scientific">Marinobacter alkaliphilus</name>
    <dbReference type="NCBI Taxonomy" id="254719"/>
    <lineage>
        <taxon>Bacteria</taxon>
        <taxon>Pseudomonadati</taxon>
        <taxon>Pseudomonadota</taxon>
        <taxon>Gammaproteobacteria</taxon>
        <taxon>Pseudomonadales</taxon>
        <taxon>Marinobacteraceae</taxon>
        <taxon>Marinobacter</taxon>
    </lineage>
</organism>
<keyword evidence="2" id="KW-1185">Reference proteome</keyword>
<evidence type="ECO:0000313" key="2">
    <source>
        <dbReference type="Proteomes" id="UP001445268"/>
    </source>
</evidence>
<dbReference type="RefSeq" id="WP_342632154.1">
    <property type="nucleotide sequence ID" value="NZ_CP152380.1"/>
</dbReference>
<dbReference type="SUPFAM" id="SSF49899">
    <property type="entry name" value="Concanavalin A-like lectins/glucanases"/>
    <property type="match status" value="1"/>
</dbReference>
<proteinExistence type="predicted"/>
<sequence length="367" mass="39853">MAEQASKVSGVVQIDGAPAQRTVRAYSYEAVAQTVNGTDLTLSKSLGHANSDPSTGEYTIDLLDGYDQRIFVVAFDDYGADFKPDLAVAVGDRVHPTTPTGHVWECTGSGTLPSEEPAWVIDTETAQLYGTAAMIARPFYRPMVHGPVTPQIVAVAVDDYFSSVVALLHFDEDWSDITGKTWTPINSPTFSGDVKKFGSASGAFINGPYLEGPASDAWAFGNQDFTVECWAYAIEMPAVYYQAPMGNWYSSTGGCFFLRPNGVMSWHSGSQQVASGAGVIQVAKWHHLAYSRKDGVGRLFVDGVKVGPDLSDTTNFTWTQAWRIGGNRVASDWWRGFVDEVRITKGVARYTESFTPPSKPFPNQGPA</sequence>
<dbReference type="EMBL" id="CP152380">
    <property type="protein sequence ID" value="XAF55137.1"/>
    <property type="molecule type" value="Genomic_DNA"/>
</dbReference>